<protein>
    <submittedName>
        <fullName evidence="4">Uncharacterized protein</fullName>
    </submittedName>
</protein>
<dbReference type="RefSeq" id="WP_213241466.1">
    <property type="nucleotide sequence ID" value="NZ_CP060791.1"/>
</dbReference>
<organism evidence="4 5">
    <name type="scientific">Chlamydia crocodili</name>
    <dbReference type="NCBI Taxonomy" id="2766982"/>
    <lineage>
        <taxon>Bacteria</taxon>
        <taxon>Pseudomonadati</taxon>
        <taxon>Chlamydiota</taxon>
        <taxon>Chlamydiia</taxon>
        <taxon>Chlamydiales</taxon>
        <taxon>Chlamydiaceae</taxon>
        <taxon>Chlamydia/Chlamydophila group</taxon>
        <taxon>Chlamydia</taxon>
    </lineage>
</organism>
<evidence type="ECO:0000256" key="2">
    <source>
        <dbReference type="SAM" id="MobiDB-lite"/>
    </source>
</evidence>
<dbReference type="Proteomes" id="UP000680625">
    <property type="component" value="Chromosome"/>
</dbReference>
<evidence type="ECO:0000256" key="1">
    <source>
        <dbReference type="SAM" id="Coils"/>
    </source>
</evidence>
<evidence type="ECO:0000313" key="5">
    <source>
        <dbReference type="Proteomes" id="UP000680625"/>
    </source>
</evidence>
<gene>
    <name evidence="4" type="ORF">H9Q19_01255</name>
</gene>
<keyword evidence="5" id="KW-1185">Reference proteome</keyword>
<sequence length="196" mass="21225">MKNVPSCRSDVELTCVQRCCFSESRVHKVANVVAIVVGLLILAGGLVCSVLFGAELGMFYTMIVLGISVAVGILLLTSGVCLSCRALASKTRKIDRKDLPKYDSQISKIKQEITETTKIISKAEEDISRLFDEYNKVKLEHKSLVGSKNQASKKLEIASKKCSEARTDLNSLLEKLQKDSSSSGGGGVTSLVLKKP</sequence>
<dbReference type="EMBL" id="CP060791">
    <property type="protein sequence ID" value="QVE49323.1"/>
    <property type="molecule type" value="Genomic_DNA"/>
</dbReference>
<dbReference type="GeneID" id="301704217"/>
<keyword evidence="3" id="KW-0472">Membrane</keyword>
<accession>A0ABX8CGB7</accession>
<name>A0ABX8CGB7_9CHLA</name>
<keyword evidence="3" id="KW-0812">Transmembrane</keyword>
<proteinExistence type="predicted"/>
<reference evidence="4 5" key="1">
    <citation type="submission" date="2020-08" db="EMBL/GenBank/DDBJ databases">
        <title>Isolation and characterization of novel Chlamydia from Siamese crocodiles (Crocodylus siamensis).</title>
        <authorList>
            <person name="Sariya L."/>
        </authorList>
    </citation>
    <scope>NUCLEOTIDE SEQUENCE [LARGE SCALE GENOMIC DNA]</scope>
    <source>
        <strain evidence="4 5">No. 12</strain>
    </source>
</reference>
<feature type="transmembrane region" description="Helical" evidence="3">
    <location>
        <begin position="58"/>
        <end position="88"/>
    </location>
</feature>
<evidence type="ECO:0000256" key="3">
    <source>
        <dbReference type="SAM" id="Phobius"/>
    </source>
</evidence>
<feature type="coiled-coil region" evidence="1">
    <location>
        <begin position="106"/>
        <end position="175"/>
    </location>
</feature>
<feature type="transmembrane region" description="Helical" evidence="3">
    <location>
        <begin position="32"/>
        <end position="52"/>
    </location>
</feature>
<keyword evidence="3" id="KW-1133">Transmembrane helix</keyword>
<evidence type="ECO:0000313" key="4">
    <source>
        <dbReference type="EMBL" id="QVE49323.1"/>
    </source>
</evidence>
<keyword evidence="1" id="KW-0175">Coiled coil</keyword>
<feature type="region of interest" description="Disordered" evidence="2">
    <location>
        <begin position="176"/>
        <end position="196"/>
    </location>
</feature>